<dbReference type="Pfam" id="PF02518">
    <property type="entry name" value="HATPase_c"/>
    <property type="match status" value="1"/>
</dbReference>
<gene>
    <name evidence="10" type="ORF">BH720_24050</name>
</gene>
<accession>A0A1E5QD37</accession>
<dbReference type="PANTHER" id="PTHR43065">
    <property type="entry name" value="SENSOR HISTIDINE KINASE"/>
    <property type="match status" value="1"/>
</dbReference>
<dbReference type="EMBL" id="MJGC01000121">
    <property type="protein sequence ID" value="OEJ72578.1"/>
    <property type="molecule type" value="Genomic_DNA"/>
</dbReference>
<feature type="domain" description="Phytochrome chromophore attachment site" evidence="8">
    <location>
        <begin position="31"/>
        <end position="190"/>
    </location>
</feature>
<sequence length="912" mass="102428">MTASTSTNRPSRLSLEGLLHRITSRILQSSELQEILATTVAEVRAFLASDRVLIYQFHPSESGQVVAESIQQECLPSFLGLHFPAEDIPFEARDRFSKARVRSIVDVKSGQIGQSFLRDPNTGNIVPEEIQYRRVDACHIQYLTAMGIQSSCVVPILHAEQLWGLLVAHQRQPRAITEDELRALQMVVDQLAVAIAQSYLLAQTQEKAQREATINQIASLLRYQTPTTLQTALETTVQALQGSGGRLYLKPIAFEVQPSSTGHLVQCQETQNDSATLYTCGTQPQTPSQPLEQSSDWLNSLQPRTNSAEPSSHPTPWAISDLYQVSELQPLQPLFASTPIRSLLIVPLQYGQRNLGYLTIFRDEIELEILWATQPSFTPQKEIKPGQFQPWTPQDLEFVQGLTSHIAAAILHQGIQGQWQALNTHLERQVEERTAKLQQTTEQQQALLEVVTRIRESLTPEDVFRTATQEVCHLLNVERVAVYRFNEDWGGAFVHDFESTTTEWQGKLRLGENLVWDDTYLQISQGGRYRNNETFAVDDIRLAGLYPCHVDILKQFCIQSFAIAPIFVGQKLWGLLGAYQHSTTRAWEVSDVQFLAQTAAQLGMALQQADLLLQTQQQAQQLSQALKDLQKTQTQLIQTEKISSLGQLVAGIAHEINNPVNFIYGNLTPAREYTEELLSLLLLYQQECPNPSPDIRERMEMMDLGFIAEDLPKLLCSMEVGADRIRQIILSLLNFSRLDQAERKFVDIHEGIESTLTILHHRLKAKSNTSQIQVIKEYGNLPPVECYPSELNQALMNLLSNSIDAIESCRQSSGAAYQGQIIIQTAIAQSPERVPYVTIRMADNGLGISEAIKHRIFDPFFTTKPVGKGTGLGLSIAYQIIVDKHHGHLECKSRLQQGAEFQIEIPLKQPVI</sequence>
<dbReference type="InterPro" id="IPR004358">
    <property type="entry name" value="Sig_transdc_His_kin-like_C"/>
</dbReference>
<dbReference type="GO" id="GO:0000155">
    <property type="term" value="F:phosphorelay sensor kinase activity"/>
    <property type="evidence" value="ECO:0007669"/>
    <property type="project" value="InterPro"/>
</dbReference>
<dbReference type="SMART" id="SM00388">
    <property type="entry name" value="HisKA"/>
    <property type="match status" value="1"/>
</dbReference>
<dbReference type="STRING" id="1781255.BH720_24050"/>
<evidence type="ECO:0000259" key="9">
    <source>
        <dbReference type="PROSITE" id="PS50109"/>
    </source>
</evidence>
<dbReference type="Pfam" id="PF01590">
    <property type="entry name" value="GAF"/>
    <property type="match status" value="3"/>
</dbReference>
<dbReference type="SUPFAM" id="SSF55874">
    <property type="entry name" value="ATPase domain of HSP90 chaperone/DNA topoisomerase II/histidine kinase"/>
    <property type="match status" value="1"/>
</dbReference>
<dbReference type="AlphaFoldDB" id="A0A1E5QD37"/>
<dbReference type="InterPro" id="IPR005467">
    <property type="entry name" value="His_kinase_dom"/>
</dbReference>
<organism evidence="10">
    <name type="scientific">Desertifilum tharense IPPAS B-1220</name>
    <dbReference type="NCBI Taxonomy" id="1781255"/>
    <lineage>
        <taxon>Bacteria</taxon>
        <taxon>Bacillati</taxon>
        <taxon>Cyanobacteriota</taxon>
        <taxon>Cyanophyceae</taxon>
        <taxon>Desertifilales</taxon>
        <taxon>Desertifilaceae</taxon>
        <taxon>Desertifilum</taxon>
    </lineage>
</organism>
<evidence type="ECO:0000313" key="10">
    <source>
        <dbReference type="EMBL" id="OEJ72578.1"/>
    </source>
</evidence>
<keyword evidence="4" id="KW-0597">Phosphoprotein</keyword>
<comment type="similarity">
    <text evidence="2">In the N-terminal section; belongs to the phytochrome family.</text>
</comment>
<dbReference type="InterPro" id="IPR003594">
    <property type="entry name" value="HATPase_dom"/>
</dbReference>
<evidence type="ECO:0000256" key="5">
    <source>
        <dbReference type="ARBA" id="ARBA00022777"/>
    </source>
</evidence>
<dbReference type="CDD" id="cd00082">
    <property type="entry name" value="HisKA"/>
    <property type="match status" value="1"/>
</dbReference>
<dbReference type="SUPFAM" id="SSF47384">
    <property type="entry name" value="Homodimeric domain of signal transducing histidine kinase"/>
    <property type="match status" value="1"/>
</dbReference>
<evidence type="ECO:0000259" key="8">
    <source>
        <dbReference type="PROSITE" id="PS50046"/>
    </source>
</evidence>
<evidence type="ECO:0000256" key="7">
    <source>
        <dbReference type="SAM" id="Coils"/>
    </source>
</evidence>
<proteinExistence type="inferred from homology"/>
<evidence type="ECO:0000256" key="1">
    <source>
        <dbReference type="ARBA" id="ARBA00000085"/>
    </source>
</evidence>
<name>A0A1E5QD37_9CYAN</name>
<evidence type="ECO:0000256" key="4">
    <source>
        <dbReference type="ARBA" id="ARBA00022553"/>
    </source>
</evidence>
<keyword evidence="6" id="KW-0902">Two-component regulatory system</keyword>
<keyword evidence="5 10" id="KW-0418">Kinase</keyword>
<protein>
    <recommendedName>
        <fullName evidence="3">histidine kinase</fullName>
        <ecNumber evidence="3">2.7.13.3</ecNumber>
    </recommendedName>
</protein>
<evidence type="ECO:0000256" key="2">
    <source>
        <dbReference type="ARBA" id="ARBA00006402"/>
    </source>
</evidence>
<dbReference type="InterPro" id="IPR016132">
    <property type="entry name" value="Phyto_chromo_attachment"/>
</dbReference>
<dbReference type="InterPro" id="IPR029016">
    <property type="entry name" value="GAF-like_dom_sf"/>
</dbReference>
<dbReference type="Gene3D" id="3.30.565.10">
    <property type="entry name" value="Histidine kinase-like ATPase, C-terminal domain"/>
    <property type="match status" value="1"/>
</dbReference>
<dbReference type="SUPFAM" id="SSF55781">
    <property type="entry name" value="GAF domain-like"/>
    <property type="match status" value="3"/>
</dbReference>
<dbReference type="InterPro" id="IPR036890">
    <property type="entry name" value="HATPase_C_sf"/>
</dbReference>
<feature type="domain" description="Phytochrome chromophore attachment site" evidence="8">
    <location>
        <begin position="459"/>
        <end position="601"/>
    </location>
</feature>
<dbReference type="SMART" id="SM00387">
    <property type="entry name" value="HATPase_c"/>
    <property type="match status" value="1"/>
</dbReference>
<dbReference type="PROSITE" id="PS50046">
    <property type="entry name" value="PHYTOCHROME_2"/>
    <property type="match status" value="2"/>
</dbReference>
<feature type="domain" description="Histidine kinase" evidence="9">
    <location>
        <begin position="651"/>
        <end position="909"/>
    </location>
</feature>
<dbReference type="InterPro" id="IPR003018">
    <property type="entry name" value="GAF"/>
</dbReference>
<dbReference type="Gene3D" id="1.10.287.130">
    <property type="match status" value="1"/>
</dbReference>
<evidence type="ECO:0000256" key="3">
    <source>
        <dbReference type="ARBA" id="ARBA00012438"/>
    </source>
</evidence>
<dbReference type="RefSeq" id="WP_069969771.1">
    <property type="nucleotide sequence ID" value="NZ_CM124774.1"/>
</dbReference>
<comment type="catalytic activity">
    <reaction evidence="1">
        <text>ATP + protein L-histidine = ADP + protein N-phospho-L-histidine.</text>
        <dbReference type="EC" id="2.7.13.3"/>
    </reaction>
</comment>
<comment type="caution">
    <text evidence="10">The sequence shown here is derived from an EMBL/GenBank/DDBJ whole genome shotgun (WGS) entry which is preliminary data.</text>
</comment>
<dbReference type="EC" id="2.7.13.3" evidence="3"/>
<dbReference type="PRINTS" id="PR00344">
    <property type="entry name" value="BCTRLSENSOR"/>
</dbReference>
<dbReference type="OrthoDB" id="474548at2"/>
<keyword evidence="5 10" id="KW-0808">Transferase</keyword>
<evidence type="ECO:0000256" key="6">
    <source>
        <dbReference type="ARBA" id="ARBA00023012"/>
    </source>
</evidence>
<dbReference type="InterPro" id="IPR036097">
    <property type="entry name" value="HisK_dim/P_sf"/>
</dbReference>
<dbReference type="InterPro" id="IPR003661">
    <property type="entry name" value="HisK_dim/P_dom"/>
</dbReference>
<dbReference type="PROSITE" id="PS50109">
    <property type="entry name" value="HIS_KIN"/>
    <property type="match status" value="1"/>
</dbReference>
<keyword evidence="7" id="KW-0175">Coiled coil</keyword>
<reference evidence="10" key="1">
    <citation type="submission" date="2016-09" db="EMBL/GenBank/DDBJ databases">
        <title>Draft genome of thermotolerant cyanobacterium Desertifilum sp. strain IPPAS B-1220.</title>
        <authorList>
            <person name="Sinetova M.A."/>
            <person name="Bolakhan K."/>
            <person name="Zayadan B.K."/>
            <person name="Mironov K.S."/>
            <person name="Ustinova V."/>
            <person name="Kupriyanova E.V."/>
            <person name="Sidorov R.A."/>
            <person name="Skrypnik A.N."/>
            <person name="Gogoleva N.E."/>
            <person name="Gogolev Y.V."/>
            <person name="Los D.A."/>
        </authorList>
    </citation>
    <scope>NUCLEOTIDE SEQUENCE [LARGE SCALE GENOMIC DNA]</scope>
    <source>
        <strain evidence="10">IPPAS B-1220</strain>
    </source>
</reference>
<dbReference type="SMART" id="SM00065">
    <property type="entry name" value="GAF"/>
    <property type="match status" value="3"/>
</dbReference>
<dbReference type="PANTHER" id="PTHR43065:SF48">
    <property type="entry name" value="HISTIDINE KINASE"/>
    <property type="match status" value="1"/>
</dbReference>
<dbReference type="Gene3D" id="3.30.450.40">
    <property type="match status" value="3"/>
</dbReference>
<feature type="coiled-coil region" evidence="7">
    <location>
        <begin position="612"/>
        <end position="639"/>
    </location>
</feature>